<sequence length="100" mass="10966">MAQGLQCWDSSGRLVVDLTDYSIRYMGSMSISFSAGETQKNFSFPGLTQDGSFVTIVSASLSGYTNEYYCRSYNGGFTAYRLPTSGGPAITFNIEAYNFQ</sequence>
<dbReference type="AlphaFoldDB" id="A0A7T0GXQ0"/>
<evidence type="ECO:0000313" key="1">
    <source>
        <dbReference type="EMBL" id="QPJ98886.1"/>
    </source>
</evidence>
<gene>
    <name evidence="1" type="ORF">IDM36_13145</name>
</gene>
<name>A0A7T0GXQ0_9ENTR</name>
<organism evidence="1">
    <name type="scientific">Enterobacter mori</name>
    <dbReference type="NCBI Taxonomy" id="539813"/>
    <lineage>
        <taxon>Bacteria</taxon>
        <taxon>Pseudomonadati</taxon>
        <taxon>Pseudomonadota</taxon>
        <taxon>Gammaproteobacteria</taxon>
        <taxon>Enterobacterales</taxon>
        <taxon>Enterobacteriaceae</taxon>
        <taxon>Enterobacter</taxon>
    </lineage>
</organism>
<reference evidence="1" key="1">
    <citation type="submission" date="2020-09" db="EMBL/GenBank/DDBJ databases">
        <title>First Report of a novel Colistin-Resistant species of Enterobacter cloacae complex Producing MCR-5 isolated from hospital sewage water.</title>
        <authorList>
            <person name="Zhou K."/>
        </authorList>
    </citation>
    <scope>NUCLEOTIDE SEQUENCE [LARGE SCALE GENOMIC DNA]</scope>
    <source>
        <strain evidence="1">HSW1412</strain>
    </source>
</reference>
<accession>A0A7T0GXQ0</accession>
<dbReference type="EMBL" id="CP061801">
    <property type="protein sequence ID" value="QPJ98886.1"/>
    <property type="molecule type" value="Genomic_DNA"/>
</dbReference>
<protein>
    <submittedName>
        <fullName evidence="1">Uncharacterized protein</fullName>
    </submittedName>
</protein>
<proteinExistence type="predicted"/>